<name>A0A8K0CN08_IGNLU</name>
<gene>
    <name evidence="1" type="ORF">ILUMI_15749</name>
</gene>
<evidence type="ECO:0000313" key="1">
    <source>
        <dbReference type="EMBL" id="KAF2890424.1"/>
    </source>
</evidence>
<dbReference type="AlphaFoldDB" id="A0A8K0CN08"/>
<protein>
    <recommendedName>
        <fullName evidence="3">HTH CENPB-type domain-containing protein</fullName>
    </recommendedName>
</protein>
<dbReference type="Proteomes" id="UP000801492">
    <property type="component" value="Unassembled WGS sequence"/>
</dbReference>
<comment type="caution">
    <text evidence="1">The sequence shown here is derived from an EMBL/GenBank/DDBJ whole genome shotgun (WGS) entry which is preliminary data.</text>
</comment>
<dbReference type="OrthoDB" id="6752284at2759"/>
<dbReference type="EMBL" id="VTPC01052776">
    <property type="protein sequence ID" value="KAF2890424.1"/>
    <property type="molecule type" value="Genomic_DNA"/>
</dbReference>
<evidence type="ECO:0000313" key="2">
    <source>
        <dbReference type="Proteomes" id="UP000801492"/>
    </source>
</evidence>
<organism evidence="1 2">
    <name type="scientific">Ignelater luminosus</name>
    <name type="common">Cucubano</name>
    <name type="synonym">Pyrophorus luminosus</name>
    <dbReference type="NCBI Taxonomy" id="2038154"/>
    <lineage>
        <taxon>Eukaryota</taxon>
        <taxon>Metazoa</taxon>
        <taxon>Ecdysozoa</taxon>
        <taxon>Arthropoda</taxon>
        <taxon>Hexapoda</taxon>
        <taxon>Insecta</taxon>
        <taxon>Pterygota</taxon>
        <taxon>Neoptera</taxon>
        <taxon>Endopterygota</taxon>
        <taxon>Coleoptera</taxon>
        <taxon>Polyphaga</taxon>
        <taxon>Elateriformia</taxon>
        <taxon>Elateroidea</taxon>
        <taxon>Elateridae</taxon>
        <taxon>Agrypninae</taxon>
        <taxon>Pyrophorini</taxon>
        <taxon>Ignelater</taxon>
    </lineage>
</organism>
<reference evidence="1" key="1">
    <citation type="submission" date="2019-08" db="EMBL/GenBank/DDBJ databases">
        <title>The genome of the North American firefly Photinus pyralis.</title>
        <authorList>
            <consortium name="Photinus pyralis genome working group"/>
            <person name="Fallon T.R."/>
            <person name="Sander Lower S.E."/>
            <person name="Weng J.-K."/>
        </authorList>
    </citation>
    <scope>NUCLEOTIDE SEQUENCE</scope>
    <source>
        <strain evidence="1">TRF0915ILg1</strain>
        <tissue evidence="1">Whole body</tissue>
    </source>
</reference>
<sequence>MMTRLHHELSPKSSRKLAYHLAIANKKKIPKSWENNSTEARLWFNGFLKRPTKFSLRTAEATPLGRAMEFNKPV</sequence>
<proteinExistence type="predicted"/>
<feature type="non-terminal residue" evidence="1">
    <location>
        <position position="74"/>
    </location>
</feature>
<accession>A0A8K0CN08</accession>
<keyword evidence="2" id="KW-1185">Reference proteome</keyword>
<evidence type="ECO:0008006" key="3">
    <source>
        <dbReference type="Google" id="ProtNLM"/>
    </source>
</evidence>